<gene>
    <name evidence="1" type="ORF">VFH_III005640</name>
</gene>
<dbReference type="AlphaFoldDB" id="A0AAV0ZX91"/>
<name>A0AAV0ZX91_VICFA</name>
<protein>
    <submittedName>
        <fullName evidence="1">Uncharacterized protein</fullName>
    </submittedName>
</protein>
<reference evidence="1 2" key="1">
    <citation type="submission" date="2023-01" db="EMBL/GenBank/DDBJ databases">
        <authorList>
            <person name="Kreplak J."/>
        </authorList>
    </citation>
    <scope>NUCLEOTIDE SEQUENCE [LARGE SCALE GENOMIC DNA]</scope>
</reference>
<dbReference type="EMBL" id="OX451738">
    <property type="protein sequence ID" value="CAI8601659.1"/>
    <property type="molecule type" value="Genomic_DNA"/>
</dbReference>
<keyword evidence="2" id="KW-1185">Reference proteome</keyword>
<dbReference type="Proteomes" id="UP001157006">
    <property type="component" value="Chromosome 3"/>
</dbReference>
<organism evidence="1 2">
    <name type="scientific">Vicia faba</name>
    <name type="common">Broad bean</name>
    <name type="synonym">Faba vulgaris</name>
    <dbReference type="NCBI Taxonomy" id="3906"/>
    <lineage>
        <taxon>Eukaryota</taxon>
        <taxon>Viridiplantae</taxon>
        <taxon>Streptophyta</taxon>
        <taxon>Embryophyta</taxon>
        <taxon>Tracheophyta</taxon>
        <taxon>Spermatophyta</taxon>
        <taxon>Magnoliopsida</taxon>
        <taxon>eudicotyledons</taxon>
        <taxon>Gunneridae</taxon>
        <taxon>Pentapetalae</taxon>
        <taxon>rosids</taxon>
        <taxon>fabids</taxon>
        <taxon>Fabales</taxon>
        <taxon>Fabaceae</taxon>
        <taxon>Papilionoideae</taxon>
        <taxon>50 kb inversion clade</taxon>
        <taxon>NPAAA clade</taxon>
        <taxon>Hologalegina</taxon>
        <taxon>IRL clade</taxon>
        <taxon>Fabeae</taxon>
        <taxon>Vicia</taxon>
    </lineage>
</organism>
<sequence>MSGVTKEEESGSPSWGASFLMQTTEDVAKAVAAAMNTPRPSVIYSSKNEQGGSQLQRLQYQVTKMIKGFSRPPEVKYANYNPEILTSQKRQWAANFHLQYNDHKSWKEPTKLFESMVVFIGVIQRFSYLMAIAHRVF</sequence>
<evidence type="ECO:0000313" key="2">
    <source>
        <dbReference type="Proteomes" id="UP001157006"/>
    </source>
</evidence>
<accession>A0AAV0ZX91</accession>
<proteinExistence type="predicted"/>
<evidence type="ECO:0000313" key="1">
    <source>
        <dbReference type="EMBL" id="CAI8601659.1"/>
    </source>
</evidence>